<feature type="transmembrane region" description="Helical" evidence="1">
    <location>
        <begin position="20"/>
        <end position="42"/>
    </location>
</feature>
<evidence type="ECO:0000313" key="5">
    <source>
        <dbReference type="Proteomes" id="UP000235114"/>
    </source>
</evidence>
<feature type="transmembrane region" description="Helical" evidence="1">
    <location>
        <begin position="98"/>
        <end position="120"/>
    </location>
</feature>
<dbReference type="AlphaFoldDB" id="A0A2N5GRD8"/>
<evidence type="ECO:0000313" key="4">
    <source>
        <dbReference type="Proteomes" id="UP000234951"/>
    </source>
</evidence>
<gene>
    <name evidence="2" type="ORF">CU635_02810</name>
    <name evidence="3" type="ORF">CVD25_04520</name>
</gene>
<reference evidence="3 5" key="2">
    <citation type="submission" date="2017-12" db="EMBL/GenBank/DDBJ databases">
        <title>Comparative Functional Genomics of Dry Heat Resistant strains isolated from the Viking Spacecraft.</title>
        <authorList>
            <person name="Seuylemezian A."/>
            <person name="Cooper K."/>
            <person name="Vaishampayan P."/>
        </authorList>
    </citation>
    <scope>NUCLEOTIDE SEQUENCE [LARGE SCALE GENOMIC DNA]</scope>
    <source>
        <strain evidence="3 5">ATCC 29669</strain>
    </source>
</reference>
<keyword evidence="5" id="KW-1185">Reference proteome</keyword>
<evidence type="ECO:0008006" key="6">
    <source>
        <dbReference type="Google" id="ProtNLM"/>
    </source>
</evidence>
<proteinExistence type="predicted"/>
<organism evidence="2 4">
    <name type="scientific">Bacillus canaveralius</name>
    <dbReference type="NCBI Taxonomy" id="1403243"/>
    <lineage>
        <taxon>Bacteria</taxon>
        <taxon>Bacillati</taxon>
        <taxon>Bacillota</taxon>
        <taxon>Bacilli</taxon>
        <taxon>Bacillales</taxon>
        <taxon>Bacillaceae</taxon>
        <taxon>Bacillus</taxon>
    </lineage>
</organism>
<dbReference type="Pfam" id="PF11085">
    <property type="entry name" value="YqhR"/>
    <property type="match status" value="1"/>
</dbReference>
<evidence type="ECO:0000313" key="2">
    <source>
        <dbReference type="EMBL" id="PLR85983.1"/>
    </source>
</evidence>
<dbReference type="Proteomes" id="UP000234951">
    <property type="component" value="Unassembled WGS sequence"/>
</dbReference>
<feature type="transmembrane region" description="Helical" evidence="1">
    <location>
        <begin position="67"/>
        <end position="91"/>
    </location>
</feature>
<keyword evidence="1" id="KW-1133">Transmembrane helix</keyword>
<reference evidence="2 4" key="1">
    <citation type="submission" date="2017-11" db="EMBL/GenBank/DDBJ databases">
        <title>Comparitive Functional Genomics of Dry Heat Resistant strains isolated from the Viking Spacecraft.</title>
        <authorList>
            <person name="Seuylemezian A."/>
            <person name="Cooper K."/>
            <person name="Vaishampayan P."/>
        </authorList>
    </citation>
    <scope>NUCLEOTIDE SEQUENCE [LARGE SCALE GENOMIC DNA]</scope>
    <source>
        <strain evidence="2 4">M4.6</strain>
    </source>
</reference>
<evidence type="ECO:0000313" key="3">
    <source>
        <dbReference type="EMBL" id="PLS00102.1"/>
    </source>
</evidence>
<name>A0A2N5GRD8_9BACI</name>
<accession>A0A2N5GRD8</accession>
<evidence type="ECO:0000256" key="1">
    <source>
        <dbReference type="SAM" id="Phobius"/>
    </source>
</evidence>
<dbReference type="EMBL" id="PGVA01000004">
    <property type="protein sequence ID" value="PLR85983.1"/>
    <property type="molecule type" value="Genomic_DNA"/>
</dbReference>
<comment type="caution">
    <text evidence="2">The sequence shown here is derived from an EMBL/GenBank/DDBJ whole genome shotgun (WGS) entry which is preliminary data.</text>
</comment>
<dbReference type="RefSeq" id="WP_101575647.1">
    <property type="nucleotide sequence ID" value="NZ_PGVA01000004.1"/>
</dbReference>
<feature type="transmembrane region" description="Helical" evidence="1">
    <location>
        <begin position="132"/>
        <end position="154"/>
    </location>
</feature>
<protein>
    <recommendedName>
        <fullName evidence="6">Membrane protein YqhR</fullName>
    </recommendedName>
</protein>
<dbReference type="EMBL" id="PGVD01000013">
    <property type="protein sequence ID" value="PLS00102.1"/>
    <property type="molecule type" value="Genomic_DNA"/>
</dbReference>
<dbReference type="Proteomes" id="UP000235114">
    <property type="component" value="Unassembled WGS sequence"/>
</dbReference>
<keyword evidence="1" id="KW-0472">Membrane</keyword>
<sequence>MSEQQGPLEQNQQEKTMSFIAMVILTGFFGGILWSGLAYIAYLFNFTNIRPNIILEPWALGDWKGQWLGTIISIIMIGIISIAAALLYYAVLRRFRSMWVGIGYGIVLFGLVFFILNPIFPGIRPFAELNRNTIITSICFYVLYGVFVGYSISYEENELRIRKKQEADVVA</sequence>
<dbReference type="InterPro" id="IPR024563">
    <property type="entry name" value="YqhR"/>
</dbReference>
<dbReference type="OrthoDB" id="2691442at2"/>
<keyword evidence="1" id="KW-0812">Transmembrane</keyword>